<organism evidence="1 2">
    <name type="scientific">Enterobacter agglomerans</name>
    <name type="common">Erwinia herbicola</name>
    <name type="synonym">Pantoea agglomerans</name>
    <dbReference type="NCBI Taxonomy" id="549"/>
    <lineage>
        <taxon>Bacteria</taxon>
        <taxon>Pseudomonadati</taxon>
        <taxon>Pseudomonadota</taxon>
        <taxon>Gammaproteobacteria</taxon>
        <taxon>Enterobacterales</taxon>
        <taxon>Erwiniaceae</taxon>
        <taxon>Pantoea</taxon>
        <taxon>Pantoea agglomerans group</taxon>
    </lineage>
</organism>
<sequence>MDDINISLDELNAIDLSPLIQSKPAATCSDITEYLSRLGDGRAAIRLLIHICGFHFRPNNPQVPFGPGFQSSQGRSAIPEDIDMSSLEVLSQFCPTVALPELQARIADTLWVRKIDGIRFPLLAVRAYYASCMAIMSSQREWVNAIERLERALRLCCFFRKNTDFRTEFDRLSAFLLAEYERTKGQADSPYPLRLLQLAYDCRVSEPPFIAQELLYLTKNYLAQQEFSFAVDACKKAIPIANSCCDRDTQFEFWRLLADTHLKESKFQDGGMISAACMQNAIEALANIPGTRAERLALYEEMRDYQIESRHQMAILQSPPQDISQIVDQAKSRVAGRDLFDMVFRLAMLVCRPTGIERLKAQAIEQKSKSIAWMFGAIHIDHEGMTVARIPAGLGIDDANGTVIWPFMMRGMRIDHELAVAGQIIPATDEITMKHPMSEAFFRDLFINHPFIPLGHEEFFIKGVVCGFNGDFMTACHVLIPQIENSLRYVAKIKGEEPSQLHGDGSQERNGLKGLLDNPLIIEAFGIDIIGNLQALLVDKIYGDLRNQLAHGYVPASYYNQSPCIFTWWLVLHILMNPTVKYWQAAYGQES</sequence>
<keyword evidence="2" id="KW-1185">Reference proteome</keyword>
<accession>A0ACC5PVG5</accession>
<protein>
    <submittedName>
        <fullName evidence="1">DUF4209 domain-containing protein</fullName>
    </submittedName>
</protein>
<proteinExistence type="predicted"/>
<evidence type="ECO:0000313" key="1">
    <source>
        <dbReference type="EMBL" id="MBD8128762.1"/>
    </source>
</evidence>
<dbReference type="EMBL" id="JACYNR010000021">
    <property type="protein sequence ID" value="MBD8128762.1"/>
    <property type="molecule type" value="Genomic_DNA"/>
</dbReference>
<comment type="caution">
    <text evidence="1">The sequence shown here is derived from an EMBL/GenBank/DDBJ whole genome shotgun (WGS) entry which is preliminary data.</text>
</comment>
<evidence type="ECO:0000313" key="2">
    <source>
        <dbReference type="Proteomes" id="UP000610459"/>
    </source>
</evidence>
<dbReference type="Proteomes" id="UP000610459">
    <property type="component" value="Unassembled WGS sequence"/>
</dbReference>
<gene>
    <name evidence="1" type="ORF">IFT41_21920</name>
</gene>
<reference evidence="1 2" key="1">
    <citation type="journal article" date="2020" name="FEMS Microbiol. Ecol.">
        <title>Temporal dynamics of bacterial communities during seed development and maturation.</title>
        <authorList>
            <person name="Chesneau G."/>
            <person name="Torres-Cortes G."/>
            <person name="Briand M."/>
            <person name="Darrasse A."/>
            <person name="Preveaux A."/>
            <person name="Marais C."/>
            <person name="Jacques M.A."/>
            <person name="Shade A."/>
            <person name="Barret M."/>
        </authorList>
    </citation>
    <scope>NUCLEOTIDE SEQUENCE [LARGE SCALE GENOMIC DNA]</scope>
    <source>
        <strain evidence="1 2">CFBP13709</strain>
    </source>
</reference>
<name>A0ACC5PVG5_ENTAG</name>